<dbReference type="Proteomes" id="UP001230986">
    <property type="component" value="Unassembled WGS sequence"/>
</dbReference>
<evidence type="ECO:0008006" key="4">
    <source>
        <dbReference type="Google" id="ProtNLM"/>
    </source>
</evidence>
<keyword evidence="1" id="KW-1133">Transmembrane helix</keyword>
<feature type="transmembrane region" description="Helical" evidence="1">
    <location>
        <begin position="115"/>
        <end position="139"/>
    </location>
</feature>
<organism evidence="2 3">
    <name type="scientific">Geitlerinema calcuttense NRMC-F 0142</name>
    <dbReference type="NCBI Taxonomy" id="2922238"/>
    <lineage>
        <taxon>Bacteria</taxon>
        <taxon>Bacillati</taxon>
        <taxon>Cyanobacteriota</taxon>
        <taxon>Cyanophyceae</taxon>
        <taxon>Geitlerinematales</taxon>
        <taxon>Geitlerinemataceae</taxon>
        <taxon>Geitlerinema</taxon>
    </lineage>
</organism>
<feature type="transmembrane region" description="Helical" evidence="1">
    <location>
        <begin position="208"/>
        <end position="227"/>
    </location>
</feature>
<proteinExistence type="predicted"/>
<reference evidence="2 3" key="1">
    <citation type="submission" date="2023-06" db="EMBL/GenBank/DDBJ databases">
        <title>Whole genome sequence of Oscillatoria calcuttensis NRMC-F 0142.</title>
        <authorList>
            <person name="Shakena Fathima T."/>
            <person name="Muralitharan G."/>
            <person name="Thajuddin N."/>
        </authorList>
    </citation>
    <scope>NUCLEOTIDE SEQUENCE [LARGE SCALE GENOMIC DNA]</scope>
    <source>
        <strain evidence="2 3">NRMC-F 0142</strain>
    </source>
</reference>
<sequence length="302" mass="33542">MKAKSAAQNLLMLSPRRIWVIARNTVTELVRQKVLIFLLIFSLCFISSAVIFTQFTFEAQFKFIKDFCLGAMSLMGMILAIAGTASLIPTELDNRTIYTLLAKPVLRLEFLLGKFLGSVLILLVALGLMSATFTGVIFYKEKELVSELRANYSQAMDNPEVRAFAETEEARILKQSRDPEVFKAIVLILVKVVLVAAITLAISSFSTSMIFTILMSIVAVTICHLQSIAQEAWHGTTEPLKKVFLGVVAIIFPDMNKFNLADELVMGNILPWSVALTSCAYGLVMTAAFLAVAWAFFEFREI</sequence>
<name>A0ABT7M2L0_9CYAN</name>
<feature type="transmembrane region" description="Helical" evidence="1">
    <location>
        <begin position="181"/>
        <end position="202"/>
    </location>
</feature>
<evidence type="ECO:0000313" key="3">
    <source>
        <dbReference type="Proteomes" id="UP001230986"/>
    </source>
</evidence>
<dbReference type="PANTHER" id="PTHR43471">
    <property type="entry name" value="ABC TRANSPORTER PERMEASE"/>
    <property type="match status" value="1"/>
</dbReference>
<dbReference type="EMBL" id="JASVEJ010000040">
    <property type="protein sequence ID" value="MDL5057870.1"/>
    <property type="molecule type" value="Genomic_DNA"/>
</dbReference>
<feature type="transmembrane region" description="Helical" evidence="1">
    <location>
        <begin position="275"/>
        <end position="297"/>
    </location>
</feature>
<evidence type="ECO:0000313" key="2">
    <source>
        <dbReference type="EMBL" id="MDL5057870.1"/>
    </source>
</evidence>
<protein>
    <recommendedName>
        <fullName evidence="4">ABC transporter permease</fullName>
    </recommendedName>
</protein>
<evidence type="ECO:0000256" key="1">
    <source>
        <dbReference type="SAM" id="Phobius"/>
    </source>
</evidence>
<keyword evidence="1" id="KW-0812">Transmembrane</keyword>
<gene>
    <name evidence="2" type="ORF">QQ055_10460</name>
</gene>
<feature type="transmembrane region" description="Helical" evidence="1">
    <location>
        <begin position="67"/>
        <end position="88"/>
    </location>
</feature>
<dbReference type="PANTHER" id="PTHR43471:SF10">
    <property type="entry name" value="SLL1107 PROTEIN"/>
    <property type="match status" value="1"/>
</dbReference>
<comment type="caution">
    <text evidence="2">The sequence shown here is derived from an EMBL/GenBank/DDBJ whole genome shotgun (WGS) entry which is preliminary data.</text>
</comment>
<feature type="transmembrane region" description="Helical" evidence="1">
    <location>
        <begin position="34"/>
        <end position="55"/>
    </location>
</feature>
<keyword evidence="1" id="KW-0472">Membrane</keyword>
<dbReference type="RefSeq" id="WP_284478278.1">
    <property type="nucleotide sequence ID" value="NZ_JASVEJ010000040.1"/>
</dbReference>
<accession>A0ABT7M2L0</accession>
<keyword evidence="3" id="KW-1185">Reference proteome</keyword>